<sequence>MAGDTEHPTRPDGLTAPSPALPLPPGTPAAMLEALARQDHAGLRAAVARHPNTPPALLEALAATEPGAVLSNPALPLLRLAHPRLLLNTPRATLLALVGSPAAPDWLRRHALAHPDTGVVAAAASHPDLTPAQLAALAEHPAWQVRSRVAARPDLRDDTLRALAADPDYGVRMYVAARPDLPPAVQAQLRQDPSAFVRQVLARPAPQR</sequence>
<reference evidence="3 4" key="1">
    <citation type="submission" date="2022-12" db="EMBL/GenBank/DDBJ databases">
        <title>Genome Sequence of Deinococcus aquaticus Type Strain PB314.</title>
        <authorList>
            <person name="Albert C."/>
            <person name="Hill J."/>
            <person name="Boren L."/>
            <person name="Scholz-Ng S."/>
            <person name="Fatema N."/>
            <person name="Grosso R."/>
            <person name="Soboslay E."/>
            <person name="Tuohy J."/>
        </authorList>
    </citation>
    <scope>NUCLEOTIDE SEQUENCE [LARGE SCALE GENOMIC DNA]</scope>
    <source>
        <strain evidence="3 4">PB-314</strain>
    </source>
</reference>
<dbReference type="InterPro" id="IPR004830">
    <property type="entry name" value="LRR_variant"/>
</dbReference>
<dbReference type="Gene3D" id="1.25.10.10">
    <property type="entry name" value="Leucine-rich Repeat Variant"/>
    <property type="match status" value="1"/>
</dbReference>
<feature type="domain" description="Leucine rich repeat variant" evidence="2">
    <location>
        <begin position="25"/>
        <end position="65"/>
    </location>
</feature>
<accession>A0ABY7UX81</accession>
<gene>
    <name evidence="3" type="ORF">M8445_08760</name>
</gene>
<dbReference type="EMBL" id="CP115165">
    <property type="protein sequence ID" value="WDA57460.1"/>
    <property type="molecule type" value="Genomic_DNA"/>
</dbReference>
<dbReference type="SUPFAM" id="SSF48371">
    <property type="entry name" value="ARM repeat"/>
    <property type="match status" value="1"/>
</dbReference>
<name>A0ABY7UX81_9DEIO</name>
<dbReference type="InterPro" id="IPR057893">
    <property type="entry name" value="LRV_2"/>
</dbReference>
<dbReference type="RefSeq" id="WP_273987401.1">
    <property type="nucleotide sequence ID" value="NZ_BAABQT010000007.1"/>
</dbReference>
<feature type="compositionally biased region" description="Basic and acidic residues" evidence="1">
    <location>
        <begin position="1"/>
        <end position="10"/>
    </location>
</feature>
<dbReference type="InterPro" id="IPR011989">
    <property type="entry name" value="ARM-like"/>
</dbReference>
<protein>
    <recommendedName>
        <fullName evidence="2">Leucine rich repeat variant domain-containing protein</fullName>
    </recommendedName>
</protein>
<organism evidence="3 4">
    <name type="scientific">Deinococcus aquaticus</name>
    <dbReference type="NCBI Taxonomy" id="328692"/>
    <lineage>
        <taxon>Bacteria</taxon>
        <taxon>Thermotogati</taxon>
        <taxon>Deinococcota</taxon>
        <taxon>Deinococci</taxon>
        <taxon>Deinococcales</taxon>
        <taxon>Deinococcaceae</taxon>
        <taxon>Deinococcus</taxon>
    </lineage>
</organism>
<evidence type="ECO:0000313" key="4">
    <source>
        <dbReference type="Proteomes" id="UP001217044"/>
    </source>
</evidence>
<evidence type="ECO:0000259" key="2">
    <source>
        <dbReference type="Pfam" id="PF25591"/>
    </source>
</evidence>
<feature type="region of interest" description="Disordered" evidence="1">
    <location>
        <begin position="1"/>
        <end position="28"/>
    </location>
</feature>
<dbReference type="Pfam" id="PF25591">
    <property type="entry name" value="LRV_2"/>
    <property type="match status" value="1"/>
</dbReference>
<dbReference type="Pfam" id="PF01816">
    <property type="entry name" value="LRV"/>
    <property type="match status" value="1"/>
</dbReference>
<keyword evidence="4" id="KW-1185">Reference proteome</keyword>
<dbReference type="InterPro" id="IPR016024">
    <property type="entry name" value="ARM-type_fold"/>
</dbReference>
<evidence type="ECO:0000313" key="3">
    <source>
        <dbReference type="EMBL" id="WDA57460.1"/>
    </source>
</evidence>
<proteinExistence type="predicted"/>
<evidence type="ECO:0000256" key="1">
    <source>
        <dbReference type="SAM" id="MobiDB-lite"/>
    </source>
</evidence>
<dbReference type="Proteomes" id="UP001217044">
    <property type="component" value="Chromosome"/>
</dbReference>